<dbReference type="AlphaFoldDB" id="A0AAV9ZN62"/>
<evidence type="ECO:0000313" key="3">
    <source>
        <dbReference type="EMBL" id="KAK6987980.1"/>
    </source>
</evidence>
<feature type="compositionally biased region" description="Basic and acidic residues" evidence="1">
    <location>
        <begin position="1"/>
        <end position="15"/>
    </location>
</feature>
<feature type="region of interest" description="Disordered" evidence="1">
    <location>
        <begin position="1"/>
        <end position="36"/>
    </location>
</feature>
<reference evidence="3 5" key="1">
    <citation type="journal article" date="2024" name="J Genomics">
        <title>Draft genome sequencing and assembly of Favolaschia claudopus CIRM-BRFM 2984 isolated from oak limbs.</title>
        <authorList>
            <person name="Navarro D."/>
            <person name="Drula E."/>
            <person name="Chaduli D."/>
            <person name="Cazenave R."/>
            <person name="Ahrendt S."/>
            <person name="Wang J."/>
            <person name="Lipzen A."/>
            <person name="Daum C."/>
            <person name="Barry K."/>
            <person name="Grigoriev I.V."/>
            <person name="Favel A."/>
            <person name="Rosso M.N."/>
            <person name="Martin F."/>
        </authorList>
    </citation>
    <scope>NUCLEOTIDE SEQUENCE [LARGE SCALE GENOMIC DNA]</scope>
    <source>
        <strain evidence="3 5">CIRM-BRFM 2984</strain>
    </source>
</reference>
<organism evidence="3 5">
    <name type="scientific">Favolaschia claudopus</name>
    <dbReference type="NCBI Taxonomy" id="2862362"/>
    <lineage>
        <taxon>Eukaryota</taxon>
        <taxon>Fungi</taxon>
        <taxon>Dikarya</taxon>
        <taxon>Basidiomycota</taxon>
        <taxon>Agaricomycotina</taxon>
        <taxon>Agaricomycetes</taxon>
        <taxon>Agaricomycetidae</taxon>
        <taxon>Agaricales</taxon>
        <taxon>Marasmiineae</taxon>
        <taxon>Mycenaceae</taxon>
        <taxon>Favolaschia</taxon>
    </lineage>
</organism>
<gene>
    <name evidence="4" type="ORF">R3P38DRAFT_2544832</name>
    <name evidence="3" type="ORF">R3P38DRAFT_2574155</name>
    <name evidence="2" type="ORF">R3P38DRAFT_2589641</name>
</gene>
<keyword evidence="5" id="KW-1185">Reference proteome</keyword>
<evidence type="ECO:0000313" key="2">
    <source>
        <dbReference type="EMBL" id="KAK6967045.1"/>
    </source>
</evidence>
<proteinExistence type="predicted"/>
<dbReference type="Proteomes" id="UP001362999">
    <property type="component" value="Unassembled WGS sequence"/>
</dbReference>
<evidence type="ECO:0000313" key="5">
    <source>
        <dbReference type="Proteomes" id="UP001362999"/>
    </source>
</evidence>
<dbReference type="EMBL" id="JAWWNJ010000056">
    <property type="protein sequence ID" value="KAK7014525.1"/>
    <property type="molecule type" value="Genomic_DNA"/>
</dbReference>
<sequence length="113" mass="12578">MDGSQENHDPPGHDPDDSDEDPRPPSPTDNPFAIPPSAIEDIENANKFIKALENAAVDDFLDADTVERLRNPLHEIPVLDSDERLAIDLFLSISNASVQTYNSVRDALLRRYP</sequence>
<evidence type="ECO:0000313" key="4">
    <source>
        <dbReference type="EMBL" id="KAK7014525.1"/>
    </source>
</evidence>
<feature type="non-terminal residue" evidence="3">
    <location>
        <position position="113"/>
    </location>
</feature>
<name>A0AAV9ZN62_9AGAR</name>
<evidence type="ECO:0000256" key="1">
    <source>
        <dbReference type="SAM" id="MobiDB-lite"/>
    </source>
</evidence>
<dbReference type="EMBL" id="JAWWNJ010000245">
    <property type="protein sequence ID" value="KAK6967045.1"/>
    <property type="molecule type" value="Genomic_DNA"/>
</dbReference>
<dbReference type="EMBL" id="JAWWNJ010000127">
    <property type="protein sequence ID" value="KAK6987980.1"/>
    <property type="molecule type" value="Genomic_DNA"/>
</dbReference>
<accession>A0AAV9ZN62</accession>
<protein>
    <submittedName>
        <fullName evidence="3">Uncharacterized protein</fullName>
    </submittedName>
</protein>
<comment type="caution">
    <text evidence="3">The sequence shown here is derived from an EMBL/GenBank/DDBJ whole genome shotgun (WGS) entry which is preliminary data.</text>
</comment>